<evidence type="ECO:0000256" key="1">
    <source>
        <dbReference type="SAM" id="SignalP"/>
    </source>
</evidence>
<dbReference type="EMBL" id="JANFQO010000008">
    <property type="protein sequence ID" value="MCQ4165091.1"/>
    <property type="molecule type" value="Genomic_DNA"/>
</dbReference>
<evidence type="ECO:0000313" key="2">
    <source>
        <dbReference type="EMBL" id="MCQ4165091.1"/>
    </source>
</evidence>
<feature type="signal peptide" evidence="1">
    <location>
        <begin position="1"/>
        <end position="20"/>
    </location>
</feature>
<proteinExistence type="predicted"/>
<dbReference type="Proteomes" id="UP001165498">
    <property type="component" value="Unassembled WGS sequence"/>
</dbReference>
<dbReference type="Gene3D" id="3.30.565.40">
    <property type="entry name" value="Fervidobacterium nodosum Rt17-B1 like"/>
    <property type="match status" value="1"/>
</dbReference>
<dbReference type="RefSeq" id="WP_255914150.1">
    <property type="nucleotide sequence ID" value="NZ_JANFQO010000008.1"/>
</dbReference>
<keyword evidence="3" id="KW-1185">Reference proteome</keyword>
<evidence type="ECO:0000313" key="3">
    <source>
        <dbReference type="Proteomes" id="UP001165498"/>
    </source>
</evidence>
<organism evidence="2 3">
    <name type="scientific">Tahibacter harae</name>
    <dbReference type="NCBI Taxonomy" id="2963937"/>
    <lineage>
        <taxon>Bacteria</taxon>
        <taxon>Pseudomonadati</taxon>
        <taxon>Pseudomonadota</taxon>
        <taxon>Gammaproteobacteria</taxon>
        <taxon>Lysobacterales</taxon>
        <taxon>Rhodanobacteraceae</taxon>
        <taxon>Tahibacter</taxon>
    </lineage>
</organism>
<reference evidence="2" key="1">
    <citation type="submission" date="2022-07" db="EMBL/GenBank/DDBJ databases">
        <title>Tahibacter sp., a new gammaproteobacterium isolated from the silt sample collected at pig farm.</title>
        <authorList>
            <person name="Chen H."/>
        </authorList>
    </citation>
    <scope>NUCLEOTIDE SEQUENCE</scope>
    <source>
        <strain evidence="2">P2K</strain>
    </source>
</reference>
<accession>A0ABT1QS10</accession>
<evidence type="ECO:0008006" key="4">
    <source>
        <dbReference type="Google" id="ProtNLM"/>
    </source>
</evidence>
<name>A0ABT1QS10_9GAMM</name>
<protein>
    <recommendedName>
        <fullName evidence="4">DUF3298 domain-containing protein</fullName>
    </recommendedName>
</protein>
<keyword evidence="1" id="KW-0732">Signal</keyword>
<feature type="chain" id="PRO_5047411044" description="DUF3298 domain-containing protein" evidence="1">
    <location>
        <begin position="21"/>
        <end position="355"/>
    </location>
</feature>
<gene>
    <name evidence="2" type="ORF">NM961_10255</name>
</gene>
<comment type="caution">
    <text evidence="2">The sequence shown here is derived from an EMBL/GenBank/DDBJ whole genome shotgun (WGS) entry which is preliminary data.</text>
</comment>
<sequence>MKLSLSLPILAAIFAAPALHAEDCLERAWNGTLGKSRISLEFRTINGLEDGQALKGRYYYGANWTELVLERAPGDGGEWLEKDGKDAVTGRLTLECSAGSLSGRWRSPDGSRSLELKATPAASYHAQRRQGARSQLLQSARFQGRAYEEISGERGTELKTFRLKGEQPGIAAVNELLWQRHLDTLESAADCLSDGRLQRGEDHGYEYSLSSEIVEWNDTFLVVTSNEGGYCGGAHPFWGYGGQTFNLAEGKVEKMEKWLAAEYAGDIAADSALDQRLRKIYAGGTAPDEHMRECLEAIAFTPNALWPRSSGLAFTPQAPHVLSACAGEDVILPYAQAQPFLSEYGKAQVKHFQKP</sequence>